<dbReference type="Pfam" id="PF11041">
    <property type="entry name" value="Phage_Wedge1"/>
    <property type="match status" value="2"/>
</dbReference>
<evidence type="ECO:0000313" key="1">
    <source>
        <dbReference type="EMBL" id="DAD88910.1"/>
    </source>
</evidence>
<protein>
    <recommendedName>
        <fullName evidence="2">DUF2612 domain-containing protein</fullName>
    </recommendedName>
</protein>
<evidence type="ECO:0008006" key="2">
    <source>
        <dbReference type="Google" id="ProtNLM"/>
    </source>
</evidence>
<reference evidence="1" key="1">
    <citation type="journal article" date="2021" name="Proc. Natl. Acad. Sci. U.S.A.">
        <title>A Catalog of Tens of Thousands of Viruses from Human Metagenomes Reveals Hidden Associations with Chronic Diseases.</title>
        <authorList>
            <person name="Tisza M.J."/>
            <person name="Buck C.B."/>
        </authorList>
    </citation>
    <scope>NUCLEOTIDE SEQUENCE</scope>
    <source>
        <strain evidence="1">CtpiG4</strain>
    </source>
</reference>
<dbReference type="EMBL" id="BK015050">
    <property type="protein sequence ID" value="DAD88910.1"/>
    <property type="molecule type" value="Genomic_DNA"/>
</dbReference>
<proteinExistence type="predicted"/>
<sequence length="248" mass="28325">MITHDTEYYRKLITSEYRGAPRFNEMVRKMASYGRELDISILKMVDMFDVDVAEADQLDVLGACVGVSRSLKFEPSPTARGEIICPTPFELSQDIGAESKYTIYKTPVPSKLAGTNIIQDFTPADMDDMPLVTDDVYRIMIKARIIQNVWKGNVLDLYEMWDNLFPDNQGLQIQDLQDMSFNIVLLGNYSKMIQELIVHGYIIPKPEGVRINTLSFIDTDGLPIFAYDYNNINYSGYKSHWLQVYEGG</sequence>
<name>A0A8S5N2S5_9CAUD</name>
<organism evidence="1">
    <name type="scientific">Myoviridae sp. ctpiG4</name>
    <dbReference type="NCBI Taxonomy" id="2826698"/>
    <lineage>
        <taxon>Viruses</taxon>
        <taxon>Duplodnaviria</taxon>
        <taxon>Heunggongvirae</taxon>
        <taxon>Uroviricota</taxon>
        <taxon>Caudoviricetes</taxon>
    </lineage>
</organism>
<accession>A0A8S5N2S5</accession>
<dbReference type="InterPro" id="IPR021283">
    <property type="entry name" value="Phage_Wedge1"/>
</dbReference>